<dbReference type="Pfam" id="PF14657">
    <property type="entry name" value="Arm-DNA-bind_4"/>
    <property type="match status" value="1"/>
</dbReference>
<dbReference type="InterPro" id="IPR002104">
    <property type="entry name" value="Integrase_catalytic"/>
</dbReference>
<evidence type="ECO:0000313" key="7">
    <source>
        <dbReference type="Proteomes" id="UP000189299"/>
    </source>
</evidence>
<dbReference type="GO" id="GO:0006310">
    <property type="term" value="P:DNA recombination"/>
    <property type="evidence" value="ECO:0007669"/>
    <property type="project" value="UniProtKB-KW"/>
</dbReference>
<dbReference type="CDD" id="cd01189">
    <property type="entry name" value="INT_ICEBs1_C_like"/>
    <property type="match status" value="1"/>
</dbReference>
<comment type="similarity">
    <text evidence="1">Belongs to the 'phage' integrase family.</text>
</comment>
<dbReference type="PANTHER" id="PTHR30629:SF2">
    <property type="entry name" value="PROPHAGE INTEGRASE INTS-RELATED"/>
    <property type="match status" value="1"/>
</dbReference>
<evidence type="ECO:0000256" key="1">
    <source>
        <dbReference type="ARBA" id="ARBA00008857"/>
    </source>
</evidence>
<keyword evidence="4" id="KW-0233">DNA recombination</keyword>
<feature type="domain" description="Tyr recombinase" evidence="5">
    <location>
        <begin position="169"/>
        <end position="371"/>
    </location>
</feature>
<dbReference type="PANTHER" id="PTHR30629">
    <property type="entry name" value="PROPHAGE INTEGRASE"/>
    <property type="match status" value="1"/>
</dbReference>
<dbReference type="Pfam" id="PF00589">
    <property type="entry name" value="Phage_integrase"/>
    <property type="match status" value="1"/>
</dbReference>
<evidence type="ECO:0000259" key="5">
    <source>
        <dbReference type="PROSITE" id="PS51898"/>
    </source>
</evidence>
<dbReference type="SUPFAM" id="SSF56349">
    <property type="entry name" value="DNA breaking-rejoining enzymes"/>
    <property type="match status" value="1"/>
</dbReference>
<evidence type="ECO:0000256" key="3">
    <source>
        <dbReference type="ARBA" id="ARBA00023125"/>
    </source>
</evidence>
<sequence>MIKEYEKKDGKKYWMFKAYLGIDPATGKKLYTTRRGFNTQKEAKIAKSRLELQAQDNKYTPEKNYTFIEIQEMWFEEYKSTVRESTLSRVKFLFDKNIFQYFGNKKISSFTLAYCQKTVNKWKDEYATYKALKTYTTAVFDYAVRINVISTNPMKEVYIPKGKFRKKDKRIKFYESDELKKFLEVAKKDKFPLSYPFFRLLAFTGIRKGEALALTWEDVDFDRKLLMINKTIARNTKNEIVINHPKTQSSVREISLDDITLDILKKWRQDQRKYLLSYGHNSLRPNQIIFASKNNNHLDPIRPNNIHKRLCKESGIKDITIHGFRHTHCSLLFEAGLSIQDVRNRLGHSDIQTTMNIYAHVTKKQKDTSAEKFARYLNF</sequence>
<keyword evidence="3" id="KW-0238">DNA-binding</keyword>
<proteinExistence type="inferred from homology"/>
<dbReference type="InterPro" id="IPR050808">
    <property type="entry name" value="Phage_Integrase"/>
</dbReference>
<dbReference type="InterPro" id="IPR004107">
    <property type="entry name" value="Integrase_SAM-like_N"/>
</dbReference>
<dbReference type="Gene3D" id="1.10.443.10">
    <property type="entry name" value="Intergrase catalytic core"/>
    <property type="match status" value="1"/>
</dbReference>
<organism evidence="6 7">
    <name type="scientific">Enterococcus mundtii</name>
    <dbReference type="NCBI Taxonomy" id="53346"/>
    <lineage>
        <taxon>Bacteria</taxon>
        <taxon>Bacillati</taxon>
        <taxon>Bacillota</taxon>
        <taxon>Bacilli</taxon>
        <taxon>Lactobacillales</taxon>
        <taxon>Enterococcaceae</taxon>
        <taxon>Enterococcus</taxon>
    </lineage>
</organism>
<name>A0A1V2UI52_ENTMU</name>
<evidence type="ECO:0000256" key="4">
    <source>
        <dbReference type="ARBA" id="ARBA00023172"/>
    </source>
</evidence>
<keyword evidence="2" id="KW-0229">DNA integration</keyword>
<evidence type="ECO:0000313" key="6">
    <source>
        <dbReference type="EMBL" id="ONN42660.1"/>
    </source>
</evidence>
<protein>
    <submittedName>
        <fullName evidence="6">Site-specific integrase</fullName>
    </submittedName>
</protein>
<dbReference type="GO" id="GO:0015074">
    <property type="term" value="P:DNA integration"/>
    <property type="evidence" value="ECO:0007669"/>
    <property type="project" value="UniProtKB-KW"/>
</dbReference>
<comment type="caution">
    <text evidence="6">The sequence shown here is derived from an EMBL/GenBank/DDBJ whole genome shotgun (WGS) entry which is preliminary data.</text>
</comment>
<dbReference type="EMBL" id="MSTR01000009">
    <property type="protein sequence ID" value="ONN42660.1"/>
    <property type="molecule type" value="Genomic_DNA"/>
</dbReference>
<evidence type="ECO:0000256" key="2">
    <source>
        <dbReference type="ARBA" id="ARBA00022908"/>
    </source>
</evidence>
<dbReference type="InterPro" id="IPR011010">
    <property type="entry name" value="DNA_brk_join_enz"/>
</dbReference>
<dbReference type="InterPro" id="IPR013762">
    <property type="entry name" value="Integrase-like_cat_sf"/>
</dbReference>
<dbReference type="PROSITE" id="PS51898">
    <property type="entry name" value="TYR_RECOMBINASE"/>
    <property type="match status" value="1"/>
</dbReference>
<dbReference type="Proteomes" id="UP000189299">
    <property type="component" value="Unassembled WGS sequence"/>
</dbReference>
<reference evidence="6 7" key="1">
    <citation type="submission" date="2016-12" db="EMBL/GenBank/DDBJ databases">
        <authorList>
            <person name="Song W.-J."/>
            <person name="Kurnit D.M."/>
        </authorList>
    </citation>
    <scope>NUCLEOTIDE SEQUENCE [LARGE SCALE GENOMIC DNA]</scope>
    <source>
        <strain evidence="6 7">CGB1038-1_S1</strain>
    </source>
</reference>
<dbReference type="InterPro" id="IPR010998">
    <property type="entry name" value="Integrase_recombinase_N"/>
</dbReference>
<dbReference type="RefSeq" id="WP_077151685.1">
    <property type="nucleotide sequence ID" value="NZ_CABMMO010000009.1"/>
</dbReference>
<gene>
    <name evidence="6" type="ORF">BTN92_10350</name>
</gene>
<dbReference type="GO" id="GO:0003677">
    <property type="term" value="F:DNA binding"/>
    <property type="evidence" value="ECO:0007669"/>
    <property type="project" value="UniProtKB-KW"/>
</dbReference>
<dbReference type="Gene3D" id="1.10.150.130">
    <property type="match status" value="1"/>
</dbReference>
<dbReference type="OrthoDB" id="9803188at2"/>
<dbReference type="Pfam" id="PF14659">
    <property type="entry name" value="Phage_int_SAM_3"/>
    <property type="match status" value="1"/>
</dbReference>
<dbReference type="AlphaFoldDB" id="A0A1V2UI52"/>
<accession>A0A1V2UI52</accession>
<dbReference type="InterPro" id="IPR028259">
    <property type="entry name" value="AP2-like_int_N"/>
</dbReference>